<gene>
    <name evidence="1" type="ORF">CPSG_05589</name>
</gene>
<name>E9D6T0_COCPS</name>
<sequence length="79" mass="8418">MDGCTVYIPKGKESRRAGCLRHECNDGDLTTHYSAEEKCPSSAQIVTGAVESVSFVLSPPAEVEVAVTLFLQTSLSLSV</sequence>
<accession>E9D6T0</accession>
<keyword evidence="2" id="KW-1185">Reference proteome</keyword>
<dbReference type="HOGENOM" id="CLU_2605875_0_0_1"/>
<evidence type="ECO:0000313" key="1">
    <source>
        <dbReference type="EMBL" id="EFW17952.1"/>
    </source>
</evidence>
<dbReference type="AlphaFoldDB" id="E9D6T0"/>
<dbReference type="VEuPathDB" id="FungiDB:CPSG_05589"/>
<dbReference type="Proteomes" id="UP000002497">
    <property type="component" value="Unassembled WGS sequence"/>
</dbReference>
<organism evidence="2">
    <name type="scientific">Coccidioides posadasii (strain RMSCC 757 / Silveira)</name>
    <name type="common">Valley fever fungus</name>
    <dbReference type="NCBI Taxonomy" id="443226"/>
    <lineage>
        <taxon>Eukaryota</taxon>
        <taxon>Fungi</taxon>
        <taxon>Dikarya</taxon>
        <taxon>Ascomycota</taxon>
        <taxon>Pezizomycotina</taxon>
        <taxon>Eurotiomycetes</taxon>
        <taxon>Eurotiomycetidae</taxon>
        <taxon>Onygenales</taxon>
        <taxon>Onygenaceae</taxon>
        <taxon>Coccidioides</taxon>
    </lineage>
</organism>
<dbReference type="EMBL" id="GL636493">
    <property type="protein sequence ID" value="EFW17952.1"/>
    <property type="molecule type" value="Genomic_DNA"/>
</dbReference>
<protein>
    <submittedName>
        <fullName evidence="1">Uncharacterized protein</fullName>
    </submittedName>
</protein>
<proteinExistence type="predicted"/>
<reference evidence="2" key="2">
    <citation type="submission" date="2010-03" db="EMBL/GenBank/DDBJ databases">
        <title>The genome sequence of Coccidioides posadasii strain Silveira.</title>
        <authorList>
            <consortium name="The Broad Institute Genome Sequencing Center for Infectious Disease"/>
            <person name="Neafsey D."/>
            <person name="Orbach M."/>
            <person name="Henn M.R."/>
            <person name="Cole G.T."/>
            <person name="Galgiani J."/>
            <person name="Gardner M.J."/>
            <person name="Kirkland T.N."/>
            <person name="Taylor J.W."/>
            <person name="Young S.K."/>
            <person name="Zeng Q."/>
            <person name="Koehrsen M."/>
            <person name="Alvarado L."/>
            <person name="Berlin A."/>
            <person name="Borenstein D."/>
            <person name="Chapman S.B."/>
            <person name="Chen Z."/>
            <person name="Engels R."/>
            <person name="Freedman E."/>
            <person name="Gellesch M."/>
            <person name="Goldberg J."/>
            <person name="Griggs A."/>
            <person name="Gujja S."/>
            <person name="Heilman E."/>
            <person name="Heiman D."/>
            <person name="Howarth C."/>
            <person name="Jen D."/>
            <person name="Larson L."/>
            <person name="Mehta T."/>
            <person name="Neiman D."/>
            <person name="Park D."/>
            <person name="Pearson M."/>
            <person name="Richards J."/>
            <person name="Roberts A."/>
            <person name="Saif S."/>
            <person name="Shea T."/>
            <person name="Shenoy N."/>
            <person name="Sisk P."/>
            <person name="Stolte C."/>
            <person name="Sykes S."/>
            <person name="Walk T."/>
            <person name="White J."/>
            <person name="Yandava C."/>
            <person name="Haas B."/>
            <person name="Nusbaum C."/>
            <person name="Birren B."/>
        </authorList>
    </citation>
    <scope>NUCLEOTIDE SEQUENCE [LARGE SCALE GENOMIC DNA]</scope>
    <source>
        <strain evidence="2">RMSCC 757 / Silveira</strain>
    </source>
</reference>
<reference evidence="2" key="1">
    <citation type="journal article" date="2010" name="Genome Res.">
        <title>Population genomic sequencing of Coccidioides fungi reveals recent hybridization and transposon control.</title>
        <authorList>
            <person name="Neafsey D.E."/>
            <person name="Barker B.M."/>
            <person name="Sharpton T.J."/>
            <person name="Stajich J.E."/>
            <person name="Park D.J."/>
            <person name="Whiston E."/>
            <person name="Hung C.-Y."/>
            <person name="McMahan C."/>
            <person name="White J."/>
            <person name="Sykes S."/>
            <person name="Heiman D."/>
            <person name="Young S."/>
            <person name="Zeng Q."/>
            <person name="Abouelleil A."/>
            <person name="Aftuck L."/>
            <person name="Bessette D."/>
            <person name="Brown A."/>
            <person name="FitzGerald M."/>
            <person name="Lui A."/>
            <person name="Macdonald J.P."/>
            <person name="Priest M."/>
            <person name="Orbach M.J."/>
            <person name="Galgiani J.N."/>
            <person name="Kirkland T.N."/>
            <person name="Cole G.T."/>
            <person name="Birren B.W."/>
            <person name="Henn M.R."/>
            <person name="Taylor J.W."/>
            <person name="Rounsley S.D."/>
        </authorList>
    </citation>
    <scope>NUCLEOTIDE SEQUENCE [LARGE SCALE GENOMIC DNA]</scope>
    <source>
        <strain evidence="2">RMSCC 757 / Silveira</strain>
    </source>
</reference>
<evidence type="ECO:0000313" key="2">
    <source>
        <dbReference type="Proteomes" id="UP000002497"/>
    </source>
</evidence>